<protein>
    <submittedName>
        <fullName evidence="2">Uncharacterized protein</fullName>
    </submittedName>
</protein>
<feature type="compositionally biased region" description="Basic residues" evidence="1">
    <location>
        <begin position="32"/>
        <end position="47"/>
    </location>
</feature>
<dbReference type="RefSeq" id="XP_040782865.1">
    <property type="nucleotide sequence ID" value="XM_040934368.1"/>
</dbReference>
<comment type="caution">
    <text evidence="2">The sequence shown here is derived from an EMBL/GenBank/DDBJ whole genome shotgun (WGS) entry which is preliminary data.</text>
</comment>
<evidence type="ECO:0000313" key="3">
    <source>
        <dbReference type="Proteomes" id="UP000800039"/>
    </source>
</evidence>
<proteinExistence type="predicted"/>
<gene>
    <name evidence="2" type="ORF">K460DRAFT_371507</name>
</gene>
<keyword evidence="3" id="KW-1185">Reference proteome</keyword>
<organism evidence="2 3">
    <name type="scientific">Cucurbitaria berberidis CBS 394.84</name>
    <dbReference type="NCBI Taxonomy" id="1168544"/>
    <lineage>
        <taxon>Eukaryota</taxon>
        <taxon>Fungi</taxon>
        <taxon>Dikarya</taxon>
        <taxon>Ascomycota</taxon>
        <taxon>Pezizomycotina</taxon>
        <taxon>Dothideomycetes</taxon>
        <taxon>Pleosporomycetidae</taxon>
        <taxon>Pleosporales</taxon>
        <taxon>Pleosporineae</taxon>
        <taxon>Cucurbitariaceae</taxon>
        <taxon>Cucurbitaria</taxon>
    </lineage>
</organism>
<accession>A0A9P4G769</accession>
<sequence>MSISPWNIDHDDDILDEERQRPCEQIADPRCGAKKMRQRRGSTRRHPQQPVWRQDAAAVFATVYMMALGGSCWCGRGAIHAPQWACMRSSID</sequence>
<dbReference type="Proteomes" id="UP000800039">
    <property type="component" value="Unassembled WGS sequence"/>
</dbReference>
<feature type="region of interest" description="Disordered" evidence="1">
    <location>
        <begin position="1"/>
        <end position="52"/>
    </location>
</feature>
<evidence type="ECO:0000256" key="1">
    <source>
        <dbReference type="SAM" id="MobiDB-lite"/>
    </source>
</evidence>
<dbReference type="GeneID" id="63851619"/>
<name>A0A9P4G769_9PLEO</name>
<dbReference type="AlphaFoldDB" id="A0A9P4G769"/>
<reference evidence="2" key="1">
    <citation type="submission" date="2020-01" db="EMBL/GenBank/DDBJ databases">
        <authorList>
            <consortium name="DOE Joint Genome Institute"/>
            <person name="Haridas S."/>
            <person name="Albert R."/>
            <person name="Binder M."/>
            <person name="Bloem J."/>
            <person name="Labutti K."/>
            <person name="Salamov A."/>
            <person name="Andreopoulos B."/>
            <person name="Baker S.E."/>
            <person name="Barry K."/>
            <person name="Bills G."/>
            <person name="Bluhm B.H."/>
            <person name="Cannon C."/>
            <person name="Castanera R."/>
            <person name="Culley D.E."/>
            <person name="Daum C."/>
            <person name="Ezra D."/>
            <person name="Gonzalez J.B."/>
            <person name="Henrissat B."/>
            <person name="Kuo A."/>
            <person name="Liang C."/>
            <person name="Lipzen A."/>
            <person name="Lutzoni F."/>
            <person name="Magnuson J."/>
            <person name="Mondo S."/>
            <person name="Nolan M."/>
            <person name="Ohm R."/>
            <person name="Pangilinan J."/>
            <person name="Park H.-J."/>
            <person name="Ramirez L."/>
            <person name="Alfaro M."/>
            <person name="Sun H."/>
            <person name="Tritt A."/>
            <person name="Yoshinaga Y."/>
            <person name="Zwiers L.-H."/>
            <person name="Turgeon B.G."/>
            <person name="Goodwin S.B."/>
            <person name="Spatafora J.W."/>
            <person name="Crous P.W."/>
            <person name="Grigoriev I.V."/>
        </authorList>
    </citation>
    <scope>NUCLEOTIDE SEQUENCE</scope>
    <source>
        <strain evidence="2">CBS 394.84</strain>
    </source>
</reference>
<dbReference type="EMBL" id="ML976620">
    <property type="protein sequence ID" value="KAF1840302.1"/>
    <property type="molecule type" value="Genomic_DNA"/>
</dbReference>
<evidence type="ECO:0000313" key="2">
    <source>
        <dbReference type="EMBL" id="KAF1840302.1"/>
    </source>
</evidence>